<dbReference type="EMBL" id="KB908570">
    <property type="protein sequence ID" value="EOA87806.1"/>
    <property type="molecule type" value="Genomic_DNA"/>
</dbReference>
<reference evidence="3 4" key="1">
    <citation type="journal article" date="2012" name="PLoS Pathog.">
        <title>Diverse lifestyles and strategies of plant pathogenesis encoded in the genomes of eighteen Dothideomycetes fungi.</title>
        <authorList>
            <person name="Ohm R.A."/>
            <person name="Feau N."/>
            <person name="Henrissat B."/>
            <person name="Schoch C.L."/>
            <person name="Horwitz B.A."/>
            <person name="Barry K.W."/>
            <person name="Condon B.J."/>
            <person name="Copeland A.C."/>
            <person name="Dhillon B."/>
            <person name="Glaser F."/>
            <person name="Hesse C.N."/>
            <person name="Kosti I."/>
            <person name="LaButti K."/>
            <person name="Lindquist E.A."/>
            <person name="Lucas S."/>
            <person name="Salamov A.A."/>
            <person name="Bradshaw R.E."/>
            <person name="Ciuffetti L."/>
            <person name="Hamelin R.C."/>
            <person name="Kema G.H.J."/>
            <person name="Lawrence C."/>
            <person name="Scott J.A."/>
            <person name="Spatafora J.W."/>
            <person name="Turgeon B.G."/>
            <person name="de Wit P.J.G.M."/>
            <person name="Zhong S."/>
            <person name="Goodwin S.B."/>
            <person name="Grigoriev I.V."/>
        </authorList>
    </citation>
    <scope>NUCLEOTIDE SEQUENCE [LARGE SCALE GENOMIC DNA]</scope>
    <source>
        <strain evidence="4">28A</strain>
    </source>
</reference>
<evidence type="ECO:0000256" key="2">
    <source>
        <dbReference type="ARBA" id="ARBA00023002"/>
    </source>
</evidence>
<dbReference type="OrthoDB" id="542013at2759"/>
<comment type="similarity">
    <text evidence="1">Belongs to the short-chain dehydrogenases/reductases (SDR) family.</text>
</comment>
<accession>R0IT26</accession>
<evidence type="ECO:0008006" key="5">
    <source>
        <dbReference type="Google" id="ProtNLM"/>
    </source>
</evidence>
<dbReference type="SUPFAM" id="SSF51735">
    <property type="entry name" value="NAD(P)-binding Rossmann-fold domains"/>
    <property type="match status" value="1"/>
</dbReference>
<name>R0IT26_EXST2</name>
<dbReference type="AlphaFoldDB" id="R0IT26"/>
<dbReference type="Proteomes" id="UP000016935">
    <property type="component" value="Unassembled WGS sequence"/>
</dbReference>
<dbReference type="STRING" id="671987.R0IT26"/>
<dbReference type="RefSeq" id="XP_008024673.1">
    <property type="nucleotide sequence ID" value="XM_008026482.1"/>
</dbReference>
<dbReference type="InterPro" id="IPR002347">
    <property type="entry name" value="SDR_fam"/>
</dbReference>
<protein>
    <recommendedName>
        <fullName evidence="5">NAD(P)-binding protein</fullName>
    </recommendedName>
</protein>
<keyword evidence="4" id="KW-1185">Reference proteome</keyword>
<dbReference type="eggNOG" id="KOG1208">
    <property type="taxonomic scope" value="Eukaryota"/>
</dbReference>
<dbReference type="InterPro" id="IPR036291">
    <property type="entry name" value="NAD(P)-bd_dom_sf"/>
</dbReference>
<proteinExistence type="inferred from homology"/>
<dbReference type="PANTHER" id="PTHR24320:SF152">
    <property type="entry name" value="SHORT-CHAIN DEHYDROGENASE_REDUCTASE FAMILY PROTEIN"/>
    <property type="match status" value="1"/>
</dbReference>
<dbReference type="GO" id="GO:0016491">
    <property type="term" value="F:oxidoreductase activity"/>
    <property type="evidence" value="ECO:0007669"/>
    <property type="project" value="UniProtKB-KW"/>
</dbReference>
<keyword evidence="2" id="KW-0560">Oxidoreductase</keyword>
<evidence type="ECO:0000313" key="3">
    <source>
        <dbReference type="EMBL" id="EOA87806.1"/>
    </source>
</evidence>
<dbReference type="Pfam" id="PF00106">
    <property type="entry name" value="adh_short"/>
    <property type="match status" value="1"/>
</dbReference>
<evidence type="ECO:0000256" key="1">
    <source>
        <dbReference type="ARBA" id="ARBA00006484"/>
    </source>
</evidence>
<dbReference type="HOGENOM" id="CLU_010194_44_2_1"/>
<reference evidence="3 4" key="2">
    <citation type="journal article" date="2013" name="PLoS Genet.">
        <title>Comparative genome structure, secondary metabolite, and effector coding capacity across Cochliobolus pathogens.</title>
        <authorList>
            <person name="Condon B.J."/>
            <person name="Leng Y."/>
            <person name="Wu D."/>
            <person name="Bushley K.E."/>
            <person name="Ohm R.A."/>
            <person name="Otillar R."/>
            <person name="Martin J."/>
            <person name="Schackwitz W."/>
            <person name="Grimwood J."/>
            <person name="MohdZainudin N."/>
            <person name="Xue C."/>
            <person name="Wang R."/>
            <person name="Manning V.A."/>
            <person name="Dhillon B."/>
            <person name="Tu Z.J."/>
            <person name="Steffenson B.J."/>
            <person name="Salamov A."/>
            <person name="Sun H."/>
            <person name="Lowry S."/>
            <person name="LaButti K."/>
            <person name="Han J."/>
            <person name="Copeland A."/>
            <person name="Lindquist E."/>
            <person name="Barry K."/>
            <person name="Schmutz J."/>
            <person name="Baker S.E."/>
            <person name="Ciuffetti L.M."/>
            <person name="Grigoriev I.V."/>
            <person name="Zhong S."/>
            <person name="Turgeon B.G."/>
        </authorList>
    </citation>
    <scope>NUCLEOTIDE SEQUENCE [LARGE SCALE GENOMIC DNA]</scope>
    <source>
        <strain evidence="4">28A</strain>
    </source>
</reference>
<organism evidence="3 4">
    <name type="scientific">Exserohilum turcicum (strain 28A)</name>
    <name type="common">Northern leaf blight fungus</name>
    <name type="synonym">Setosphaeria turcica</name>
    <dbReference type="NCBI Taxonomy" id="671987"/>
    <lineage>
        <taxon>Eukaryota</taxon>
        <taxon>Fungi</taxon>
        <taxon>Dikarya</taxon>
        <taxon>Ascomycota</taxon>
        <taxon>Pezizomycotina</taxon>
        <taxon>Dothideomycetes</taxon>
        <taxon>Pleosporomycetidae</taxon>
        <taxon>Pleosporales</taxon>
        <taxon>Pleosporineae</taxon>
        <taxon>Pleosporaceae</taxon>
        <taxon>Exserohilum</taxon>
    </lineage>
</organism>
<sequence>MASVALYLSFFNGMLRTFFNIWFARLYPPQKPPQRDLSGQTAIVTGANSGIGLFIALRLAKQGATVCLACRNQERGDAAVSFIESQLRNDAGKPVNSDKTATKTGQVFCWKVDMGDMNSVRAFCEKWLARDSSSSNTIDMLVHNAGIPDIPTGTRRLNDKGLDTVYATNVLGSFLMTHLLEHSLASNARIVFTSSGGHYAAHSLLFSARPPQPGSPPPGSAALPRLVHTAKQALGLRQSAVPIYSQTKAHQVLLAALLQTHFSASSPDSKRTAHAFSPGFTASAIFSKVNMTWRTWLTDPIYAVLKATEKLVATQTDEGAKTGAWLAAYGGDQSIPGGGYWENMARRFSLVDFVKGELGDDEFKRRASAVWRVWEQDCGSAWDVRI</sequence>
<evidence type="ECO:0000313" key="4">
    <source>
        <dbReference type="Proteomes" id="UP000016935"/>
    </source>
</evidence>
<dbReference type="GeneID" id="19397065"/>
<dbReference type="Gene3D" id="3.40.50.720">
    <property type="entry name" value="NAD(P)-binding Rossmann-like Domain"/>
    <property type="match status" value="1"/>
</dbReference>
<dbReference type="PANTHER" id="PTHR24320">
    <property type="entry name" value="RETINOL DEHYDROGENASE"/>
    <property type="match status" value="1"/>
</dbReference>
<gene>
    <name evidence="3" type="ORF">SETTUDRAFT_150433</name>
</gene>